<dbReference type="Proteomes" id="UP000236546">
    <property type="component" value="Unassembled WGS sequence"/>
</dbReference>
<organism evidence="2 3">
    <name type="scientific">Trichoderma gamsii</name>
    <dbReference type="NCBI Taxonomy" id="398673"/>
    <lineage>
        <taxon>Eukaryota</taxon>
        <taxon>Fungi</taxon>
        <taxon>Dikarya</taxon>
        <taxon>Ascomycota</taxon>
        <taxon>Pezizomycotina</taxon>
        <taxon>Sordariomycetes</taxon>
        <taxon>Hypocreomycetidae</taxon>
        <taxon>Hypocreales</taxon>
        <taxon>Hypocreaceae</taxon>
        <taxon>Trichoderma</taxon>
    </lineage>
</organism>
<dbReference type="OrthoDB" id="4812032at2759"/>
<reference evidence="2 3" key="1">
    <citation type="submission" date="2017-02" db="EMBL/GenBank/DDBJ databases">
        <title>Genomes of Trichoderma spp. with biocontrol activity.</title>
        <authorList>
            <person name="Gardiner D."/>
            <person name="Kazan K."/>
            <person name="Vos C."/>
            <person name="Harvey P."/>
        </authorList>
    </citation>
    <scope>NUCLEOTIDE SEQUENCE [LARGE SCALE GENOMIC DNA]</scope>
    <source>
        <strain evidence="2 3">A5MH</strain>
    </source>
</reference>
<gene>
    <name evidence="2" type="ORF">TGAMA5MH_03789</name>
</gene>
<name>A0A2K0TFZ2_9HYPO</name>
<evidence type="ECO:0000313" key="2">
    <source>
        <dbReference type="EMBL" id="PNP44443.1"/>
    </source>
</evidence>
<sequence length="245" mass="27305">MEAAIKSKTLSKEGSAESTIDFVSHIDKLPIPEKGDSIDVLQRKLTALTDAMRHGQSIASITNYAAATIKERDPIKIATADMPPQEVEAWSLYIDGNYPLPKIDWSDSCDPIPKSKRPLRTAYRRAEALNRLYKIDNAEPCHAVWFTRNEAVHLDLVKAMARVIGAEKNLLSGQDALDATQIADLQSINEILALSAQIMDKSRRRTKSQEIASAQQILGSHRDLLRESITRGTRKRKQDSKGQFA</sequence>
<feature type="region of interest" description="Disordered" evidence="1">
    <location>
        <begin position="222"/>
        <end position="245"/>
    </location>
</feature>
<comment type="caution">
    <text evidence="2">The sequence shown here is derived from an EMBL/GenBank/DDBJ whole genome shotgun (WGS) entry which is preliminary data.</text>
</comment>
<evidence type="ECO:0000313" key="3">
    <source>
        <dbReference type="Proteomes" id="UP000236546"/>
    </source>
</evidence>
<accession>A0A2K0TFZ2</accession>
<evidence type="ECO:0000256" key="1">
    <source>
        <dbReference type="SAM" id="MobiDB-lite"/>
    </source>
</evidence>
<protein>
    <submittedName>
        <fullName evidence="2">Uncharacterized protein</fullName>
    </submittedName>
</protein>
<dbReference type="AlphaFoldDB" id="A0A2K0TFZ2"/>
<proteinExistence type="predicted"/>
<dbReference type="EMBL" id="MTYH01000031">
    <property type="protein sequence ID" value="PNP44443.1"/>
    <property type="molecule type" value="Genomic_DNA"/>
</dbReference>